<dbReference type="EMBL" id="AONI01000015">
    <property type="protein sequence ID" value="EPX77353.1"/>
    <property type="molecule type" value="Genomic_DNA"/>
</dbReference>
<keyword evidence="3 6" id="KW-0812">Transmembrane</keyword>
<name>S9QCM1_9RHOB</name>
<gene>
    <name evidence="7" type="ORF">thalar_03075</name>
</gene>
<dbReference type="GO" id="GO:0015171">
    <property type="term" value="F:amino acid transmembrane transporter activity"/>
    <property type="evidence" value="ECO:0007669"/>
    <property type="project" value="TreeGrafter"/>
</dbReference>
<accession>S9QCM1</accession>
<feature type="transmembrane region" description="Helical" evidence="6">
    <location>
        <begin position="72"/>
        <end position="93"/>
    </location>
</feature>
<dbReference type="GO" id="GO:0005886">
    <property type="term" value="C:plasma membrane"/>
    <property type="evidence" value="ECO:0007669"/>
    <property type="project" value="UniProtKB-SubCell"/>
</dbReference>
<dbReference type="Pfam" id="PF01810">
    <property type="entry name" value="LysE"/>
    <property type="match status" value="1"/>
</dbReference>
<dbReference type="STRING" id="1123360.thalar_03075"/>
<evidence type="ECO:0000313" key="8">
    <source>
        <dbReference type="Proteomes" id="UP000015351"/>
    </source>
</evidence>
<evidence type="ECO:0000256" key="5">
    <source>
        <dbReference type="ARBA" id="ARBA00023136"/>
    </source>
</evidence>
<comment type="caution">
    <text evidence="7">The sequence shown here is derived from an EMBL/GenBank/DDBJ whole genome shotgun (WGS) entry which is preliminary data.</text>
</comment>
<evidence type="ECO:0000256" key="6">
    <source>
        <dbReference type="SAM" id="Phobius"/>
    </source>
</evidence>
<feature type="transmembrane region" description="Helical" evidence="6">
    <location>
        <begin position="41"/>
        <end position="66"/>
    </location>
</feature>
<organism evidence="7 8">
    <name type="scientific">Litoreibacter arenae DSM 19593</name>
    <dbReference type="NCBI Taxonomy" id="1123360"/>
    <lineage>
        <taxon>Bacteria</taxon>
        <taxon>Pseudomonadati</taxon>
        <taxon>Pseudomonadota</taxon>
        <taxon>Alphaproteobacteria</taxon>
        <taxon>Rhodobacterales</taxon>
        <taxon>Roseobacteraceae</taxon>
        <taxon>Litoreibacter</taxon>
    </lineage>
</organism>
<feature type="transmembrane region" description="Helical" evidence="6">
    <location>
        <begin position="114"/>
        <end position="135"/>
    </location>
</feature>
<dbReference type="PANTHER" id="PTHR30086">
    <property type="entry name" value="ARGININE EXPORTER PROTEIN ARGO"/>
    <property type="match status" value="1"/>
</dbReference>
<feature type="transmembrane region" description="Helical" evidence="6">
    <location>
        <begin position="184"/>
        <end position="205"/>
    </location>
</feature>
<dbReference type="Proteomes" id="UP000015351">
    <property type="component" value="Unassembled WGS sequence"/>
</dbReference>
<sequence length="206" mass="22107">MTITPFELLFYAGGLLILFLTPGPVWVALLARSMSGGFHAAWPLALGVVVGDVIWPLVAVLGVSWIVDQVSWFMDVLKWVAVLMFIVMGGLLIRNADAELSKDSRLTRPGMWAGFIAGLVVILANPKAVLFYMGVLPGFFDLTRITWADIAAICFLSFIVPLTGNLILALSVDRVRGLLKAPGAVGRMNTIAGWLLVGVGIVIGLT</sequence>
<dbReference type="RefSeq" id="WP_021102424.1">
    <property type="nucleotide sequence ID" value="NZ_KE557314.1"/>
</dbReference>
<evidence type="ECO:0000313" key="7">
    <source>
        <dbReference type="EMBL" id="EPX77353.1"/>
    </source>
</evidence>
<dbReference type="eggNOG" id="COG1280">
    <property type="taxonomic scope" value="Bacteria"/>
</dbReference>
<evidence type="ECO:0000256" key="2">
    <source>
        <dbReference type="ARBA" id="ARBA00022475"/>
    </source>
</evidence>
<dbReference type="PATRIC" id="fig|1123360.3.peg.3048"/>
<dbReference type="InterPro" id="IPR001123">
    <property type="entry name" value="LeuE-type"/>
</dbReference>
<dbReference type="OrthoDB" id="9804822at2"/>
<reference evidence="8" key="1">
    <citation type="journal article" date="2013" name="Stand. Genomic Sci.">
        <title>Genome sequence of the Litoreibacter arenae type strain (DSM 19593(T)), a member of the Roseobacter clade isolated from sea sand.</title>
        <authorList>
            <person name="Riedel T."/>
            <person name="Fiebig A."/>
            <person name="Petersen J."/>
            <person name="Gronow S."/>
            <person name="Kyrpides N.C."/>
            <person name="Goker M."/>
            <person name="Klenk H.P."/>
        </authorList>
    </citation>
    <scope>NUCLEOTIDE SEQUENCE [LARGE SCALE GENOMIC DNA]</scope>
    <source>
        <strain evidence="8">DSM 19593</strain>
    </source>
</reference>
<evidence type="ECO:0000256" key="1">
    <source>
        <dbReference type="ARBA" id="ARBA00004651"/>
    </source>
</evidence>
<proteinExistence type="predicted"/>
<dbReference type="AlphaFoldDB" id="S9QCM1"/>
<keyword evidence="4 6" id="KW-1133">Transmembrane helix</keyword>
<dbReference type="HOGENOM" id="CLU_079569_2_2_5"/>
<feature type="transmembrane region" description="Helical" evidence="6">
    <location>
        <begin position="6"/>
        <end position="29"/>
    </location>
</feature>
<comment type="subcellular location">
    <subcellularLocation>
        <location evidence="1">Cell membrane</location>
        <topology evidence="1">Multi-pass membrane protein</topology>
    </subcellularLocation>
</comment>
<evidence type="ECO:0000256" key="3">
    <source>
        <dbReference type="ARBA" id="ARBA00022692"/>
    </source>
</evidence>
<keyword evidence="8" id="KW-1185">Reference proteome</keyword>
<keyword evidence="5 6" id="KW-0472">Membrane</keyword>
<keyword evidence="2" id="KW-1003">Cell membrane</keyword>
<protein>
    <submittedName>
        <fullName evidence="7">Transporter, LysE family</fullName>
    </submittedName>
</protein>
<feature type="transmembrane region" description="Helical" evidence="6">
    <location>
        <begin position="147"/>
        <end position="172"/>
    </location>
</feature>
<dbReference type="PANTHER" id="PTHR30086:SF20">
    <property type="entry name" value="ARGININE EXPORTER PROTEIN ARGO-RELATED"/>
    <property type="match status" value="1"/>
</dbReference>
<evidence type="ECO:0000256" key="4">
    <source>
        <dbReference type="ARBA" id="ARBA00022989"/>
    </source>
</evidence>